<keyword evidence="4 5" id="KW-0143">Chaperone</keyword>
<dbReference type="SUPFAM" id="SSF69287">
    <property type="entry name" value="Urease metallochaperone UreE, N-terminal domain"/>
    <property type="match status" value="1"/>
</dbReference>
<comment type="similarity">
    <text evidence="5">Belongs to the UreE family.</text>
</comment>
<keyword evidence="3 5" id="KW-0533">Nickel</keyword>
<dbReference type="GO" id="GO:0065003">
    <property type="term" value="P:protein-containing complex assembly"/>
    <property type="evidence" value="ECO:0007669"/>
    <property type="project" value="InterPro"/>
</dbReference>
<dbReference type="KEGG" id="lck:HN018_01225"/>
<dbReference type="GO" id="GO:0019627">
    <property type="term" value="P:urea metabolic process"/>
    <property type="evidence" value="ECO:0007669"/>
    <property type="project" value="InterPro"/>
</dbReference>
<evidence type="ECO:0000256" key="2">
    <source>
        <dbReference type="ARBA" id="ARBA00022490"/>
    </source>
</evidence>
<comment type="function">
    <text evidence="5">Involved in urease metallocenter assembly. Binds nickel. Probably functions as a nickel donor during metallocenter assembly.</text>
</comment>
<evidence type="ECO:0000256" key="1">
    <source>
        <dbReference type="ARBA" id="ARBA00004496"/>
    </source>
</evidence>
<gene>
    <name evidence="5" type="primary">ureE</name>
    <name evidence="8" type="ORF">HN018_01225</name>
</gene>
<name>A0A6M8HUW0_9PROT</name>
<protein>
    <recommendedName>
        <fullName evidence="5">Urease accessory protein UreE</fullName>
    </recommendedName>
</protein>
<feature type="compositionally biased region" description="Basic and acidic residues" evidence="6">
    <location>
        <begin position="142"/>
        <end position="168"/>
    </location>
</feature>
<evidence type="ECO:0000256" key="6">
    <source>
        <dbReference type="SAM" id="MobiDB-lite"/>
    </source>
</evidence>
<evidence type="ECO:0000313" key="9">
    <source>
        <dbReference type="Proteomes" id="UP000500767"/>
    </source>
</evidence>
<keyword evidence="9" id="KW-1185">Reference proteome</keyword>
<dbReference type="SUPFAM" id="SSF69737">
    <property type="entry name" value="Urease metallochaperone UreE, C-terminal domain"/>
    <property type="match status" value="1"/>
</dbReference>
<dbReference type="InterPro" id="IPR036118">
    <property type="entry name" value="UreE_N_sf"/>
</dbReference>
<sequence>MRVTVVLPAGHWDPAREVDRLVADHDGRFRRRVLMQGTKGTEFLLDLETARHLYDGDGLLLPDGAVVRVTAAHEALLEIRAGSMTLLLQLAWHLGNRHLAASIETDRILIRNDHVIAAMVRGLGGLVQEIDAPFDPQSGAYHEQDSRAPDVHAHHHHEHDGHGHTHDH</sequence>
<dbReference type="InterPro" id="IPR007864">
    <property type="entry name" value="UreE_C_dom"/>
</dbReference>
<dbReference type="PIRSF" id="PIRSF036402">
    <property type="entry name" value="Ureas_acces_UreE"/>
    <property type="match status" value="1"/>
</dbReference>
<dbReference type="Pfam" id="PF02814">
    <property type="entry name" value="UreE_N"/>
    <property type="match status" value="1"/>
</dbReference>
<proteinExistence type="inferred from homology"/>
<dbReference type="InterPro" id="IPR012406">
    <property type="entry name" value="UreE"/>
</dbReference>
<evidence type="ECO:0000256" key="3">
    <source>
        <dbReference type="ARBA" id="ARBA00022596"/>
    </source>
</evidence>
<dbReference type="AlphaFoldDB" id="A0A6M8HUW0"/>
<dbReference type="Gene3D" id="3.30.70.790">
    <property type="entry name" value="UreE, C-terminal domain"/>
    <property type="match status" value="1"/>
</dbReference>
<dbReference type="Proteomes" id="UP000500767">
    <property type="component" value="Chromosome"/>
</dbReference>
<dbReference type="GO" id="GO:0005737">
    <property type="term" value="C:cytoplasm"/>
    <property type="evidence" value="ECO:0007669"/>
    <property type="project" value="UniProtKB-SubCell"/>
</dbReference>
<dbReference type="Gene3D" id="2.60.260.20">
    <property type="entry name" value="Urease metallochaperone UreE, N-terminal domain"/>
    <property type="match status" value="1"/>
</dbReference>
<evidence type="ECO:0000256" key="4">
    <source>
        <dbReference type="ARBA" id="ARBA00023186"/>
    </source>
</evidence>
<dbReference type="GO" id="GO:0051082">
    <property type="term" value="F:unfolded protein binding"/>
    <property type="evidence" value="ECO:0007669"/>
    <property type="project" value="UniProtKB-UniRule"/>
</dbReference>
<evidence type="ECO:0000313" key="8">
    <source>
        <dbReference type="EMBL" id="QKE92349.1"/>
    </source>
</evidence>
<accession>A0A6M8HUW0</accession>
<dbReference type="CDD" id="cd00571">
    <property type="entry name" value="UreE"/>
    <property type="match status" value="1"/>
</dbReference>
<keyword evidence="2 5" id="KW-0963">Cytoplasm</keyword>
<feature type="region of interest" description="Disordered" evidence="6">
    <location>
        <begin position="134"/>
        <end position="168"/>
    </location>
</feature>
<evidence type="ECO:0000259" key="7">
    <source>
        <dbReference type="SMART" id="SM00988"/>
    </source>
</evidence>
<dbReference type="HAMAP" id="MF_00822">
    <property type="entry name" value="UreE"/>
    <property type="match status" value="1"/>
</dbReference>
<dbReference type="InterPro" id="IPR004029">
    <property type="entry name" value="UreE_N"/>
</dbReference>
<comment type="subcellular location">
    <subcellularLocation>
        <location evidence="1 5">Cytoplasm</location>
    </subcellularLocation>
</comment>
<dbReference type="SMART" id="SM00988">
    <property type="entry name" value="UreE_N"/>
    <property type="match status" value="1"/>
</dbReference>
<dbReference type="EMBL" id="CP053708">
    <property type="protein sequence ID" value="QKE92349.1"/>
    <property type="molecule type" value="Genomic_DNA"/>
</dbReference>
<dbReference type="GO" id="GO:0006457">
    <property type="term" value="P:protein folding"/>
    <property type="evidence" value="ECO:0007669"/>
    <property type="project" value="InterPro"/>
</dbReference>
<dbReference type="Pfam" id="PF05194">
    <property type="entry name" value="UreE_C"/>
    <property type="match status" value="1"/>
</dbReference>
<feature type="domain" description="UreE urease accessory N-terminal" evidence="7">
    <location>
        <begin position="2"/>
        <end position="67"/>
    </location>
</feature>
<organism evidence="8 9">
    <name type="scientific">Lichenicola cladoniae</name>
    <dbReference type="NCBI Taxonomy" id="1484109"/>
    <lineage>
        <taxon>Bacteria</taxon>
        <taxon>Pseudomonadati</taxon>
        <taxon>Pseudomonadota</taxon>
        <taxon>Alphaproteobacteria</taxon>
        <taxon>Acetobacterales</taxon>
        <taxon>Acetobacteraceae</taxon>
        <taxon>Lichenicola</taxon>
    </lineage>
</organism>
<evidence type="ECO:0000256" key="5">
    <source>
        <dbReference type="HAMAP-Rule" id="MF_00822"/>
    </source>
</evidence>
<dbReference type="GO" id="GO:0016151">
    <property type="term" value="F:nickel cation binding"/>
    <property type="evidence" value="ECO:0007669"/>
    <property type="project" value="UniProtKB-UniRule"/>
</dbReference>
<reference evidence="8 9" key="1">
    <citation type="journal article" date="2014" name="World J. Microbiol. Biotechnol.">
        <title>Biodiversity and physiological characteristics of Antarctic and Arctic lichens-associated bacteria.</title>
        <authorList>
            <person name="Lee Y.M."/>
            <person name="Kim E.H."/>
            <person name="Lee H.K."/>
            <person name="Hong S.G."/>
        </authorList>
    </citation>
    <scope>NUCLEOTIDE SEQUENCE [LARGE SCALE GENOMIC DNA]</scope>
    <source>
        <strain evidence="8 9">PAMC 26569</strain>
    </source>
</reference>